<reference evidence="3 4" key="1">
    <citation type="submission" date="2019-05" db="EMBL/GenBank/DDBJ databases">
        <title>Georgenia *** sp. nov., and Georgenia *** sp. nov., isolated from the intestinal contents of plateau pika (Ochotona curzoniae) in the Qinghai-Tibet plateau of China.</title>
        <authorList>
            <person name="Tian Z."/>
        </authorList>
    </citation>
    <scope>NUCLEOTIDE SEQUENCE [LARGE SCALE GENOMIC DNA]</scope>
    <source>
        <strain evidence="3 4">Z443</strain>
    </source>
</reference>
<dbReference type="GO" id="GO:0008233">
    <property type="term" value="F:peptidase activity"/>
    <property type="evidence" value="ECO:0007669"/>
    <property type="project" value="InterPro"/>
</dbReference>
<dbReference type="InterPro" id="IPR039561">
    <property type="entry name" value="Peptidase_M15C"/>
</dbReference>
<organism evidence="3 4">
    <name type="scientific">Georgenia yuyongxinii</name>
    <dbReference type="NCBI Taxonomy" id="2589797"/>
    <lineage>
        <taxon>Bacteria</taxon>
        <taxon>Bacillati</taxon>
        <taxon>Actinomycetota</taxon>
        <taxon>Actinomycetes</taxon>
        <taxon>Micrococcales</taxon>
        <taxon>Bogoriellaceae</taxon>
        <taxon>Georgenia</taxon>
    </lineage>
</organism>
<feature type="region of interest" description="Disordered" evidence="1">
    <location>
        <begin position="55"/>
        <end position="155"/>
    </location>
</feature>
<feature type="region of interest" description="Disordered" evidence="1">
    <location>
        <begin position="1"/>
        <end position="37"/>
    </location>
</feature>
<dbReference type="KEGG" id="gyu:FE374_08675"/>
<feature type="compositionally biased region" description="Low complexity" evidence="1">
    <location>
        <begin position="120"/>
        <end position="136"/>
    </location>
</feature>
<dbReference type="Proteomes" id="UP000314616">
    <property type="component" value="Chromosome"/>
</dbReference>
<dbReference type="Pfam" id="PF13539">
    <property type="entry name" value="Peptidase_M15_4"/>
    <property type="match status" value="1"/>
</dbReference>
<proteinExistence type="predicted"/>
<feature type="compositionally biased region" description="Low complexity" evidence="1">
    <location>
        <begin position="92"/>
        <end position="110"/>
    </location>
</feature>
<sequence>MSSPPRHVVSRGPSPSQGRDVPRPVARSTRWENVPVGSRPLLAALAAGLLVLAGCTPARGPTEPATGPATSATQTASPTPPSATPPGGPTSGAGVPTSTGAVRPAKAPLVVPAPTPAAPAPSRSATSPTPGTTEPAPTSPGPTSSPPAPVPPPFHATVAAVSEADLASWHAGCPVSPADLRSVTLTRWTGDGAASGTIVVAAAVADDVVGVMQALYEARFPIARMEPVEAFGGDDDASMAANNTSAFNCRAVTGGSSWSEHSYGRAIDLNPLVNPYVLGSTVLPAGGAAYADRTLQAPGMIHDGDAVVRAFATRGWVWGGTWSSPKDYQHFSTTGR</sequence>
<evidence type="ECO:0000256" key="1">
    <source>
        <dbReference type="SAM" id="MobiDB-lite"/>
    </source>
</evidence>
<evidence type="ECO:0000313" key="3">
    <source>
        <dbReference type="EMBL" id="QDC24681.1"/>
    </source>
</evidence>
<feature type="compositionally biased region" description="Low complexity" evidence="1">
    <location>
        <begin position="64"/>
        <end position="77"/>
    </location>
</feature>
<protein>
    <submittedName>
        <fullName evidence="3">M15 family metallopeptidase</fullName>
    </submittedName>
</protein>
<dbReference type="SUPFAM" id="SSF55166">
    <property type="entry name" value="Hedgehog/DD-peptidase"/>
    <property type="match status" value="1"/>
</dbReference>
<name>A0A5B8C5N0_9MICO</name>
<gene>
    <name evidence="3" type="ORF">FE374_08675</name>
</gene>
<accession>A0A5B8C5N0</accession>
<dbReference type="OrthoDB" id="9799970at2"/>
<feature type="compositionally biased region" description="Pro residues" evidence="1">
    <location>
        <begin position="78"/>
        <end position="88"/>
    </location>
</feature>
<dbReference type="AlphaFoldDB" id="A0A5B8C5N0"/>
<dbReference type="EMBL" id="CP040915">
    <property type="protein sequence ID" value="QDC24681.1"/>
    <property type="molecule type" value="Genomic_DNA"/>
</dbReference>
<dbReference type="Gene3D" id="3.30.1380.10">
    <property type="match status" value="1"/>
</dbReference>
<feature type="compositionally biased region" description="Pro residues" evidence="1">
    <location>
        <begin position="137"/>
        <end position="154"/>
    </location>
</feature>
<feature type="domain" description="Peptidase M15C" evidence="2">
    <location>
        <begin position="254"/>
        <end position="332"/>
    </location>
</feature>
<dbReference type="PRINTS" id="PR01217">
    <property type="entry name" value="PRICHEXTENSN"/>
</dbReference>
<evidence type="ECO:0000259" key="2">
    <source>
        <dbReference type="Pfam" id="PF13539"/>
    </source>
</evidence>
<dbReference type="InterPro" id="IPR009045">
    <property type="entry name" value="Zn_M74/Hedgehog-like"/>
</dbReference>
<evidence type="ECO:0000313" key="4">
    <source>
        <dbReference type="Proteomes" id="UP000314616"/>
    </source>
</evidence>